<feature type="chain" id="PRO_5039253025" description="AMIN-like domain-containing protein" evidence="2">
    <location>
        <begin position="21"/>
        <end position="219"/>
    </location>
</feature>
<feature type="domain" description="AMIN-like" evidence="3">
    <location>
        <begin position="97"/>
        <end position="219"/>
    </location>
</feature>
<keyword evidence="5" id="KW-1185">Reference proteome</keyword>
<dbReference type="Pfam" id="PF24837">
    <property type="entry name" value="AMIN-like"/>
    <property type="match status" value="1"/>
</dbReference>
<accession>A0A367FDQ3</accession>
<dbReference type="InterPro" id="IPR056303">
    <property type="entry name" value="AMIN-like"/>
</dbReference>
<dbReference type="RefSeq" id="WP_114031340.1">
    <property type="nucleotide sequence ID" value="NZ_QOIL01000015.1"/>
</dbReference>
<gene>
    <name evidence="4" type="ORF">DQ384_25110</name>
</gene>
<feature type="region of interest" description="Disordered" evidence="1">
    <location>
        <begin position="24"/>
        <end position="94"/>
    </location>
</feature>
<reference evidence="4 5" key="1">
    <citation type="submission" date="2018-06" db="EMBL/GenBank/DDBJ databases">
        <title>Sphaerisporangium craniellae sp. nov., isolated from a marine sponge in the South China Sea.</title>
        <authorList>
            <person name="Li L."/>
        </authorList>
    </citation>
    <scope>NUCLEOTIDE SEQUENCE [LARGE SCALE GENOMIC DNA]</scope>
    <source>
        <strain evidence="4 5">CCTCC AA 208026</strain>
    </source>
</reference>
<evidence type="ECO:0000256" key="2">
    <source>
        <dbReference type="SAM" id="SignalP"/>
    </source>
</evidence>
<feature type="signal peptide" evidence="2">
    <location>
        <begin position="1"/>
        <end position="20"/>
    </location>
</feature>
<sequence>MRSTAVAAALLPLALLTACGGGTGGSPEATVTTTVSVTPSAGSTVPPSGSPVTPDATAPGTPSPIPSREHTAATPDLPPPSGTGPVEVKRSPQRPPLVTGVRFAAHPGFDRVVVDLRGAPTGYHVRWVTQLLQDGSGDPVEVKGGAYLQVALNPASAHTEDGKPTWQRIQKAGLPNVRSVVRTGDFEGTVTLGLVLGHRAGFRVDEQSAPYRLVIDIAH</sequence>
<protein>
    <recommendedName>
        <fullName evidence="3">AMIN-like domain-containing protein</fullName>
    </recommendedName>
</protein>
<dbReference type="AlphaFoldDB" id="A0A367FDQ3"/>
<evidence type="ECO:0000313" key="5">
    <source>
        <dbReference type="Proteomes" id="UP000253094"/>
    </source>
</evidence>
<organism evidence="4 5">
    <name type="scientific">Sphaerisporangium album</name>
    <dbReference type="NCBI Taxonomy" id="509200"/>
    <lineage>
        <taxon>Bacteria</taxon>
        <taxon>Bacillati</taxon>
        <taxon>Actinomycetota</taxon>
        <taxon>Actinomycetes</taxon>
        <taxon>Streptosporangiales</taxon>
        <taxon>Streptosporangiaceae</taxon>
        <taxon>Sphaerisporangium</taxon>
    </lineage>
</organism>
<evidence type="ECO:0000256" key="1">
    <source>
        <dbReference type="SAM" id="MobiDB-lite"/>
    </source>
</evidence>
<dbReference type="EMBL" id="QOIL01000015">
    <property type="protein sequence ID" value="RCG27815.1"/>
    <property type="molecule type" value="Genomic_DNA"/>
</dbReference>
<dbReference type="Proteomes" id="UP000253094">
    <property type="component" value="Unassembled WGS sequence"/>
</dbReference>
<dbReference type="PROSITE" id="PS51257">
    <property type="entry name" value="PROKAR_LIPOPROTEIN"/>
    <property type="match status" value="1"/>
</dbReference>
<dbReference type="OrthoDB" id="3393679at2"/>
<keyword evidence="2" id="KW-0732">Signal</keyword>
<name>A0A367FDQ3_9ACTN</name>
<evidence type="ECO:0000259" key="3">
    <source>
        <dbReference type="Pfam" id="PF24837"/>
    </source>
</evidence>
<comment type="caution">
    <text evidence="4">The sequence shown here is derived from an EMBL/GenBank/DDBJ whole genome shotgun (WGS) entry which is preliminary data.</text>
</comment>
<evidence type="ECO:0000313" key="4">
    <source>
        <dbReference type="EMBL" id="RCG27815.1"/>
    </source>
</evidence>
<proteinExistence type="predicted"/>
<feature type="compositionally biased region" description="Low complexity" evidence="1">
    <location>
        <begin position="29"/>
        <end position="54"/>
    </location>
</feature>